<protein>
    <submittedName>
        <fullName evidence="1">Uncharacterized protein</fullName>
    </submittedName>
</protein>
<evidence type="ECO:0000313" key="1">
    <source>
        <dbReference type="EMBL" id="KAG8594520.1"/>
    </source>
</evidence>
<sequence>MLTDGILVGSSEDFDTTLVKSTKVTSSSTLLSETSLLNSMEVLAAYSNQTTKQHIKTGGPGWISRKSTGYVSFV</sequence>
<accession>A0AAV7DAN1</accession>
<dbReference type="AlphaFoldDB" id="A0AAV7DAN1"/>
<evidence type="ECO:0000313" key="2">
    <source>
        <dbReference type="Proteomes" id="UP000824782"/>
    </source>
</evidence>
<comment type="caution">
    <text evidence="1">The sequence shown here is derived from an EMBL/GenBank/DDBJ whole genome shotgun (WGS) entry which is preliminary data.</text>
</comment>
<dbReference type="Proteomes" id="UP000824782">
    <property type="component" value="Unassembled WGS sequence"/>
</dbReference>
<reference evidence="1" key="1">
    <citation type="thesis" date="2020" institute="ProQuest LLC" country="789 East Eisenhower Parkway, Ann Arbor, MI, USA">
        <title>Comparative Genomics and Chromosome Evolution.</title>
        <authorList>
            <person name="Mudd A.B."/>
        </authorList>
    </citation>
    <scope>NUCLEOTIDE SEQUENCE</scope>
    <source>
        <strain evidence="1">237g6f4</strain>
        <tissue evidence="1">Blood</tissue>
    </source>
</reference>
<keyword evidence="2" id="KW-1185">Reference proteome</keyword>
<name>A0AAV7DAN1_ENGPU</name>
<dbReference type="EMBL" id="WNYA01000001">
    <property type="protein sequence ID" value="KAG8594520.1"/>
    <property type="molecule type" value="Genomic_DNA"/>
</dbReference>
<proteinExistence type="predicted"/>
<gene>
    <name evidence="1" type="ORF">GDO81_001231</name>
</gene>
<organism evidence="1 2">
    <name type="scientific">Engystomops pustulosus</name>
    <name type="common">Tungara frog</name>
    <name type="synonym">Physalaemus pustulosus</name>
    <dbReference type="NCBI Taxonomy" id="76066"/>
    <lineage>
        <taxon>Eukaryota</taxon>
        <taxon>Metazoa</taxon>
        <taxon>Chordata</taxon>
        <taxon>Craniata</taxon>
        <taxon>Vertebrata</taxon>
        <taxon>Euteleostomi</taxon>
        <taxon>Amphibia</taxon>
        <taxon>Batrachia</taxon>
        <taxon>Anura</taxon>
        <taxon>Neobatrachia</taxon>
        <taxon>Hyloidea</taxon>
        <taxon>Leptodactylidae</taxon>
        <taxon>Leiuperinae</taxon>
        <taxon>Engystomops</taxon>
    </lineage>
</organism>